<dbReference type="EMBL" id="SLWQ01000017">
    <property type="protein sequence ID" value="TCO34717.1"/>
    <property type="molecule type" value="Genomic_DNA"/>
</dbReference>
<dbReference type="AlphaFoldDB" id="A0A4R2HU60"/>
<protein>
    <submittedName>
        <fullName evidence="1">Uncharacterized protein</fullName>
    </submittedName>
</protein>
<evidence type="ECO:0000313" key="2">
    <source>
        <dbReference type="Proteomes" id="UP000294862"/>
    </source>
</evidence>
<accession>A0A4R2HU60</accession>
<dbReference type="Proteomes" id="UP000294862">
    <property type="component" value="Unassembled WGS sequence"/>
</dbReference>
<comment type="caution">
    <text evidence="1">The sequence shown here is derived from an EMBL/GenBank/DDBJ whole genome shotgun (WGS) entry which is preliminary data.</text>
</comment>
<organism evidence="1 2">
    <name type="scientific">Dokdonella fugitiva</name>
    <dbReference type="NCBI Taxonomy" id="328517"/>
    <lineage>
        <taxon>Bacteria</taxon>
        <taxon>Pseudomonadati</taxon>
        <taxon>Pseudomonadota</taxon>
        <taxon>Gammaproteobacteria</taxon>
        <taxon>Lysobacterales</taxon>
        <taxon>Rhodanobacteraceae</taxon>
        <taxon>Dokdonella</taxon>
    </lineage>
</organism>
<proteinExistence type="predicted"/>
<sequence>MKHDKPISPDELDALPAQAIASLEHAFRREFARTPSRREHVRIERERTRRFVETRRRHWSLEER</sequence>
<name>A0A4R2HU60_9GAMM</name>
<reference evidence="1 2" key="1">
    <citation type="journal article" date="2015" name="Stand. Genomic Sci.">
        <title>Genomic Encyclopedia of Bacterial and Archaeal Type Strains, Phase III: the genomes of soil and plant-associated and newly described type strains.</title>
        <authorList>
            <person name="Whitman W.B."/>
            <person name="Woyke T."/>
            <person name="Klenk H.P."/>
            <person name="Zhou Y."/>
            <person name="Lilburn T.G."/>
            <person name="Beck B.J."/>
            <person name="De Vos P."/>
            <person name="Vandamme P."/>
            <person name="Eisen J.A."/>
            <person name="Garrity G."/>
            <person name="Hugenholtz P."/>
            <person name="Kyrpides N.C."/>
        </authorList>
    </citation>
    <scope>NUCLEOTIDE SEQUENCE [LARGE SCALE GENOMIC DNA]</scope>
    <source>
        <strain evidence="1 2">A3</strain>
    </source>
</reference>
<gene>
    <name evidence="1" type="ORF">EV148_1176</name>
</gene>
<keyword evidence="2" id="KW-1185">Reference proteome</keyword>
<dbReference type="RefSeq" id="WP_132000246.1">
    <property type="nucleotide sequence ID" value="NZ_JACGXM010000021.1"/>
</dbReference>
<evidence type="ECO:0000313" key="1">
    <source>
        <dbReference type="EMBL" id="TCO34717.1"/>
    </source>
</evidence>